<organism evidence="1 2">
    <name type="scientific">Salinihabitans flavidus</name>
    <dbReference type="NCBI Taxonomy" id="569882"/>
    <lineage>
        <taxon>Bacteria</taxon>
        <taxon>Pseudomonadati</taxon>
        <taxon>Pseudomonadota</taxon>
        <taxon>Alphaproteobacteria</taxon>
        <taxon>Rhodobacterales</taxon>
        <taxon>Roseobacteraceae</taxon>
        <taxon>Salinihabitans</taxon>
    </lineage>
</organism>
<dbReference type="EMBL" id="FODS01000029">
    <property type="protein sequence ID" value="SEP14941.1"/>
    <property type="molecule type" value="Genomic_DNA"/>
</dbReference>
<name>A0A1H8VHP3_9RHOB</name>
<reference evidence="1 2" key="1">
    <citation type="submission" date="2016-10" db="EMBL/GenBank/DDBJ databases">
        <authorList>
            <person name="de Groot N.N."/>
        </authorList>
    </citation>
    <scope>NUCLEOTIDE SEQUENCE [LARGE SCALE GENOMIC DNA]</scope>
    <source>
        <strain evidence="1 2">DSM 27842</strain>
    </source>
</reference>
<proteinExistence type="predicted"/>
<evidence type="ECO:0000313" key="2">
    <source>
        <dbReference type="Proteomes" id="UP000198893"/>
    </source>
</evidence>
<dbReference type="AlphaFoldDB" id="A0A1H8VHP3"/>
<gene>
    <name evidence="1" type="ORF">SAMN04490248_12938</name>
</gene>
<dbReference type="Proteomes" id="UP000198893">
    <property type="component" value="Unassembled WGS sequence"/>
</dbReference>
<dbReference type="InterPro" id="IPR012863">
    <property type="entry name" value="DUF1636"/>
</dbReference>
<accession>A0A1H8VHP3</accession>
<dbReference type="STRING" id="569882.SAMN04490248_12938"/>
<keyword evidence="2" id="KW-1185">Reference proteome</keyword>
<dbReference type="Pfam" id="PF07845">
    <property type="entry name" value="DUF1636"/>
    <property type="match status" value="1"/>
</dbReference>
<sequence length="120" mass="12913">MKGPGMSHVIHICESCARAGQPPEGREFAEALRRALEADDGLCGVEVRGAECMNICDDPVSLALRAPGKPAYLFSGIRPQEDLDDVLELLRLYCHAGPKGITDARPAGRLRFCLVGRVPA</sequence>
<dbReference type="CDD" id="cd02980">
    <property type="entry name" value="TRX_Fd_family"/>
    <property type="match status" value="1"/>
</dbReference>
<evidence type="ECO:0000313" key="1">
    <source>
        <dbReference type="EMBL" id="SEP14941.1"/>
    </source>
</evidence>
<protein>
    <submittedName>
        <fullName evidence="1">Predicted metal-binding protein</fullName>
    </submittedName>
</protein>